<organism evidence="2 3">
    <name type="scientific">Segatella copri</name>
    <dbReference type="NCBI Taxonomy" id="165179"/>
    <lineage>
        <taxon>Bacteria</taxon>
        <taxon>Pseudomonadati</taxon>
        <taxon>Bacteroidota</taxon>
        <taxon>Bacteroidia</taxon>
        <taxon>Bacteroidales</taxon>
        <taxon>Prevotellaceae</taxon>
        <taxon>Segatella</taxon>
    </lineage>
</organism>
<comment type="caution">
    <text evidence="2">The sequence shown here is derived from an EMBL/GenBank/DDBJ whole genome shotgun (WGS) entry which is preliminary data.</text>
</comment>
<reference evidence="2" key="1">
    <citation type="submission" date="2021-06" db="EMBL/GenBank/DDBJ databases">
        <title>Collection of gut derived symbiotic bacterial strains cultured from healthy donors.</title>
        <authorList>
            <person name="Lin H."/>
            <person name="Littmann E."/>
            <person name="Pamer E.G."/>
        </authorList>
    </citation>
    <scope>NUCLEOTIDE SEQUENCE</scope>
    <source>
        <strain evidence="2">MSK.21.74</strain>
    </source>
</reference>
<proteinExistence type="predicted"/>
<keyword evidence="1" id="KW-0472">Membrane</keyword>
<keyword evidence="1" id="KW-1133">Transmembrane helix</keyword>
<sequence length="69" mass="7928">MKKIKWKVMLFVAWLLSTLMILNLSLRAVSKADTILNLVGVLGFVLWILFSIATNCLTFKNKKDNEKKD</sequence>
<evidence type="ECO:0000313" key="3">
    <source>
        <dbReference type="Proteomes" id="UP001196765"/>
    </source>
</evidence>
<dbReference type="Proteomes" id="UP001196765">
    <property type="component" value="Unassembled WGS sequence"/>
</dbReference>
<dbReference type="EMBL" id="JAHOEI010000007">
    <property type="protein sequence ID" value="MBV3386808.1"/>
    <property type="molecule type" value="Genomic_DNA"/>
</dbReference>
<evidence type="ECO:0000313" key="2">
    <source>
        <dbReference type="EMBL" id="MBV3386808.1"/>
    </source>
</evidence>
<feature type="transmembrane region" description="Helical" evidence="1">
    <location>
        <begin position="37"/>
        <end position="59"/>
    </location>
</feature>
<name>A0AAW4MY29_9BACT</name>
<gene>
    <name evidence="2" type="ORF">KSW82_03520</name>
</gene>
<evidence type="ECO:0000256" key="1">
    <source>
        <dbReference type="SAM" id="Phobius"/>
    </source>
</evidence>
<dbReference type="RefSeq" id="WP_217743984.1">
    <property type="nucleotide sequence ID" value="NZ_JAHOEI010000007.1"/>
</dbReference>
<keyword evidence="1" id="KW-0812">Transmembrane</keyword>
<accession>A0AAW4MY29</accession>
<dbReference type="AlphaFoldDB" id="A0AAW4MY29"/>
<protein>
    <submittedName>
        <fullName evidence="2">Uncharacterized protein</fullName>
    </submittedName>
</protein>